<keyword evidence="2" id="KW-1185">Reference proteome</keyword>
<protein>
    <submittedName>
        <fullName evidence="1">Uncharacterized protein</fullName>
    </submittedName>
</protein>
<dbReference type="EMBL" id="CP019606">
    <property type="protein sequence ID" value="AQP46586.1"/>
    <property type="molecule type" value="Genomic_DNA"/>
</dbReference>
<dbReference type="Proteomes" id="UP000188145">
    <property type="component" value="Chromosome"/>
</dbReference>
<sequence>MDLIIPILMGLVLVAVAMGTRARKGGLDRYGIEDDRRETWAEAPAIPAALPLPAVSRFPAKEASAARIEAVKERLGELRTDLVWVIEHPSLFDGATAESALMFEKLAAWGDESRYLSDREAHNLAGAVEDAFTAARRAAETLGLDFYDESGRQEADVAVKLVAKARSTSGPEARLLMDKVAEILARLLPFDVPEAITATRVTLEPGDQAP</sequence>
<proteinExistence type="predicted"/>
<dbReference type="OrthoDB" id="9839650at2"/>
<dbReference type="RefSeq" id="WP_077684889.1">
    <property type="nucleotide sequence ID" value="NZ_CP019606.1"/>
</dbReference>
<organism evidence="1 2">
    <name type="scientific">Tessaracoccus aquimaris</name>
    <dbReference type="NCBI Taxonomy" id="1332264"/>
    <lineage>
        <taxon>Bacteria</taxon>
        <taxon>Bacillati</taxon>
        <taxon>Actinomycetota</taxon>
        <taxon>Actinomycetes</taxon>
        <taxon>Propionibacteriales</taxon>
        <taxon>Propionibacteriaceae</taxon>
        <taxon>Tessaracoccus</taxon>
    </lineage>
</organism>
<dbReference type="STRING" id="1332264.BW730_02575"/>
<dbReference type="KEGG" id="tes:BW730_02575"/>
<reference evidence="2" key="1">
    <citation type="submission" date="2017-02" db="EMBL/GenBank/DDBJ databases">
        <title>Tessaracoccus aquaemaris sp. nov., isolated from the intestine of a Korean rockfish, Sebastes schlegelii, in a marine aquaculture pond.</title>
        <authorList>
            <person name="Tak E.J."/>
            <person name="Bae J.-W."/>
        </authorList>
    </citation>
    <scope>NUCLEOTIDE SEQUENCE [LARGE SCALE GENOMIC DNA]</scope>
    <source>
        <strain evidence="2">NSG39</strain>
    </source>
</reference>
<accession>A0A1Q2CKC4</accession>
<name>A0A1Q2CKC4_9ACTN</name>
<dbReference type="AlphaFoldDB" id="A0A1Q2CKC4"/>
<evidence type="ECO:0000313" key="1">
    <source>
        <dbReference type="EMBL" id="AQP46586.1"/>
    </source>
</evidence>
<gene>
    <name evidence="1" type="ORF">BW730_02575</name>
</gene>
<evidence type="ECO:0000313" key="2">
    <source>
        <dbReference type="Proteomes" id="UP000188145"/>
    </source>
</evidence>